<proteinExistence type="predicted"/>
<protein>
    <submittedName>
        <fullName evidence="1">Uncharacterized protein</fullName>
    </submittedName>
</protein>
<evidence type="ECO:0000313" key="2">
    <source>
        <dbReference type="Proteomes" id="UP000276133"/>
    </source>
</evidence>
<accession>A0A3M7RVV0</accession>
<sequence length="67" mass="7635">MKSQCSIPLISLFLKKSNKVVSIKKEHCTKASKQLDCNQSEQAVIIFFGVYFCKNLTIKNNSLRINL</sequence>
<dbReference type="AlphaFoldDB" id="A0A3M7RVV0"/>
<evidence type="ECO:0000313" key="1">
    <source>
        <dbReference type="EMBL" id="RNA27602.1"/>
    </source>
</evidence>
<dbReference type="EMBL" id="REGN01002523">
    <property type="protein sequence ID" value="RNA27602.1"/>
    <property type="molecule type" value="Genomic_DNA"/>
</dbReference>
<reference evidence="1 2" key="1">
    <citation type="journal article" date="2018" name="Sci. Rep.">
        <title>Genomic signatures of local adaptation to the degree of environmental predictability in rotifers.</title>
        <authorList>
            <person name="Franch-Gras L."/>
            <person name="Hahn C."/>
            <person name="Garcia-Roger E.M."/>
            <person name="Carmona M.J."/>
            <person name="Serra M."/>
            <person name="Gomez A."/>
        </authorList>
    </citation>
    <scope>NUCLEOTIDE SEQUENCE [LARGE SCALE GENOMIC DNA]</scope>
    <source>
        <strain evidence="1">HYR1</strain>
    </source>
</reference>
<organism evidence="1 2">
    <name type="scientific">Brachionus plicatilis</name>
    <name type="common">Marine rotifer</name>
    <name type="synonym">Brachionus muelleri</name>
    <dbReference type="NCBI Taxonomy" id="10195"/>
    <lineage>
        <taxon>Eukaryota</taxon>
        <taxon>Metazoa</taxon>
        <taxon>Spiralia</taxon>
        <taxon>Gnathifera</taxon>
        <taxon>Rotifera</taxon>
        <taxon>Eurotatoria</taxon>
        <taxon>Monogononta</taxon>
        <taxon>Pseudotrocha</taxon>
        <taxon>Ploima</taxon>
        <taxon>Brachionidae</taxon>
        <taxon>Brachionus</taxon>
    </lineage>
</organism>
<gene>
    <name evidence="1" type="ORF">BpHYR1_023860</name>
</gene>
<name>A0A3M7RVV0_BRAPC</name>
<comment type="caution">
    <text evidence="1">The sequence shown here is derived from an EMBL/GenBank/DDBJ whole genome shotgun (WGS) entry which is preliminary data.</text>
</comment>
<dbReference type="Proteomes" id="UP000276133">
    <property type="component" value="Unassembled WGS sequence"/>
</dbReference>
<keyword evidence="2" id="KW-1185">Reference proteome</keyword>